<protein>
    <submittedName>
        <fullName evidence="2">Alpha/beta hydrolase</fullName>
    </submittedName>
</protein>
<dbReference type="Gene3D" id="3.40.50.1820">
    <property type="entry name" value="alpha/beta hydrolase"/>
    <property type="match status" value="1"/>
</dbReference>
<dbReference type="GO" id="GO:0016787">
    <property type="term" value="F:hydrolase activity"/>
    <property type="evidence" value="ECO:0007669"/>
    <property type="project" value="UniProtKB-KW"/>
</dbReference>
<sequence length="310" mass="35975">MKSYEFNFKDGEGIKIHAYKWMPEESEIRAVVQLVHGMEESGARYERFARKLTKEGFAVYINDHRGHGKTACTREKLGYLGDGNGFNWLVADIKELNNIIKQEYKSVPIFLFGHSMGSFIVQKYVSLYGEEVKGIVLSGTNGKRGIELDFAILMAKYEMKKYRRKTRSRKLNNLCFFNCNKNFPNNKTEFDWLSRDEKEVEKYINDPLCGHVATTSFFYDLFTGIKNTYKKASVESVPKKLPIFILGGTMDPIGQNGKGVLRLYNMYKKMGMKNITCKLYEGGRHEMINETNREEVMKDIIYWLNKQLVL</sequence>
<feature type="domain" description="Serine aminopeptidase S33" evidence="1">
    <location>
        <begin position="27"/>
        <end position="292"/>
    </location>
</feature>
<keyword evidence="2" id="KW-0378">Hydrolase</keyword>
<evidence type="ECO:0000313" key="2">
    <source>
        <dbReference type="EMBL" id="MBC2397673.1"/>
    </source>
</evidence>
<proteinExistence type="predicted"/>
<comment type="caution">
    <text evidence="2">The sequence shown here is derived from an EMBL/GenBank/DDBJ whole genome shotgun (WGS) entry which is preliminary data.</text>
</comment>
<dbReference type="Pfam" id="PF12146">
    <property type="entry name" value="Hydrolase_4"/>
    <property type="match status" value="1"/>
</dbReference>
<reference evidence="2 3" key="1">
    <citation type="submission" date="2020-04" db="EMBL/GenBank/DDBJ databases">
        <title>Genomic insights into acetone-butanol-ethanol (ABE) fermentation by sequencing solventogenic clostridia strains.</title>
        <authorList>
            <person name="Brown S."/>
        </authorList>
    </citation>
    <scope>NUCLEOTIDE SEQUENCE [LARGE SCALE GENOMIC DNA]</scope>
    <source>
        <strain evidence="2 3">DJ011</strain>
    </source>
</reference>
<accession>A0A923J1R9</accession>
<dbReference type="RefSeq" id="WP_173680041.1">
    <property type="nucleotide sequence ID" value="NZ_JAAZWO010000007.1"/>
</dbReference>
<name>A0A923J1R9_CLOTT</name>
<dbReference type="InterPro" id="IPR022742">
    <property type="entry name" value="Hydrolase_4"/>
</dbReference>
<organism evidence="2 3">
    <name type="scientific">Clostridium tetanomorphum</name>
    <dbReference type="NCBI Taxonomy" id="1553"/>
    <lineage>
        <taxon>Bacteria</taxon>
        <taxon>Bacillati</taxon>
        <taxon>Bacillota</taxon>
        <taxon>Clostridia</taxon>
        <taxon>Eubacteriales</taxon>
        <taxon>Clostridiaceae</taxon>
        <taxon>Clostridium</taxon>
    </lineage>
</organism>
<dbReference type="EMBL" id="JAAZWO010000007">
    <property type="protein sequence ID" value="MBC2397673.1"/>
    <property type="molecule type" value="Genomic_DNA"/>
</dbReference>
<gene>
    <name evidence="2" type="ORF">HGG79_07780</name>
</gene>
<evidence type="ECO:0000313" key="3">
    <source>
        <dbReference type="Proteomes" id="UP000563151"/>
    </source>
</evidence>
<dbReference type="InterPro" id="IPR029058">
    <property type="entry name" value="AB_hydrolase_fold"/>
</dbReference>
<keyword evidence="3" id="KW-1185">Reference proteome</keyword>
<dbReference type="InterPro" id="IPR051044">
    <property type="entry name" value="MAG_DAG_Lipase"/>
</dbReference>
<dbReference type="SUPFAM" id="SSF53474">
    <property type="entry name" value="alpha/beta-Hydrolases"/>
    <property type="match status" value="1"/>
</dbReference>
<dbReference type="AlphaFoldDB" id="A0A923J1R9"/>
<evidence type="ECO:0000259" key="1">
    <source>
        <dbReference type="Pfam" id="PF12146"/>
    </source>
</evidence>
<dbReference type="Proteomes" id="UP000563151">
    <property type="component" value="Unassembled WGS sequence"/>
</dbReference>
<dbReference type="PANTHER" id="PTHR11614">
    <property type="entry name" value="PHOSPHOLIPASE-RELATED"/>
    <property type="match status" value="1"/>
</dbReference>